<keyword evidence="3" id="KW-0547">Nucleotide-binding</keyword>
<evidence type="ECO:0000256" key="3">
    <source>
        <dbReference type="ARBA" id="ARBA00022741"/>
    </source>
</evidence>
<dbReference type="GO" id="GO:0008440">
    <property type="term" value="F:inositol-1,4,5-trisphosphate 3-kinase activity"/>
    <property type="evidence" value="ECO:0007669"/>
    <property type="project" value="TreeGrafter"/>
</dbReference>
<name>A0A812ETW4_ACAPH</name>
<keyword evidence="5" id="KW-0067">ATP-binding</keyword>
<dbReference type="GO" id="GO:0005737">
    <property type="term" value="C:cytoplasm"/>
    <property type="evidence" value="ECO:0007669"/>
    <property type="project" value="TreeGrafter"/>
</dbReference>
<organism evidence="9 10">
    <name type="scientific">Acanthosepion pharaonis</name>
    <name type="common">Pharaoh cuttlefish</name>
    <name type="synonym">Sepia pharaonis</name>
    <dbReference type="NCBI Taxonomy" id="158019"/>
    <lineage>
        <taxon>Eukaryota</taxon>
        <taxon>Metazoa</taxon>
        <taxon>Spiralia</taxon>
        <taxon>Lophotrochozoa</taxon>
        <taxon>Mollusca</taxon>
        <taxon>Cephalopoda</taxon>
        <taxon>Coleoidea</taxon>
        <taxon>Decapodiformes</taxon>
        <taxon>Sepiida</taxon>
        <taxon>Sepiina</taxon>
        <taxon>Sepiidae</taxon>
        <taxon>Acanthosepion</taxon>
    </lineage>
</organism>
<protein>
    <recommendedName>
        <fullName evidence="8">Kinase</fullName>
        <ecNumber evidence="8">2.7.-.-</ecNumber>
    </recommendedName>
</protein>
<dbReference type="GO" id="GO:0005524">
    <property type="term" value="F:ATP binding"/>
    <property type="evidence" value="ECO:0007669"/>
    <property type="project" value="UniProtKB-KW"/>
</dbReference>
<keyword evidence="10" id="KW-1185">Reference proteome</keyword>
<comment type="catalytic activity">
    <reaction evidence="6">
        <text>1D-myo-inositol 1,4,5-trisphosphate + 2 ATP = 1D-myo-inositol 1,3,4,5,6-pentakisphosphate + 2 ADP + 2 H(+)</text>
        <dbReference type="Rhea" id="RHEA:32359"/>
        <dbReference type="ChEBI" id="CHEBI:15378"/>
        <dbReference type="ChEBI" id="CHEBI:30616"/>
        <dbReference type="ChEBI" id="CHEBI:57733"/>
        <dbReference type="ChEBI" id="CHEBI:203600"/>
        <dbReference type="ChEBI" id="CHEBI:456216"/>
        <dbReference type="EC" id="2.7.1.151"/>
    </reaction>
</comment>
<sequence>MAVRTNKKSCFFLVDNSKTPRKVFFKRVMSLSVFNIDLAGHRPKVPSEIKAFYQAPNGTILKRMRTPRRPHRELEFYRLVFEDESTDPILKELKNFLPKYLGTFQIDLFPDEYFIQLGDVTHSFDRPCIADIKIGRHTYHPTATPEKIEYEKLKYPKLPYIGFRIGFRVYRPCSEVYEFHDHKNLLNLENAEILEKGLGSYFNLPEKLRKDAILAILAELKEIRHWFELQRTLSFYATSLLCVYEGNRPCELHHSHVHGSHESNNTVGNKIADVQPCLHSTNNMCVCITGYKYK</sequence>
<evidence type="ECO:0000256" key="2">
    <source>
        <dbReference type="ARBA" id="ARBA00022679"/>
    </source>
</evidence>
<evidence type="ECO:0000256" key="5">
    <source>
        <dbReference type="ARBA" id="ARBA00022840"/>
    </source>
</evidence>
<gene>
    <name evidence="9" type="ORF">SPHA_79163</name>
</gene>
<dbReference type="Pfam" id="PF03770">
    <property type="entry name" value="IPK"/>
    <property type="match status" value="1"/>
</dbReference>
<evidence type="ECO:0000256" key="8">
    <source>
        <dbReference type="RuleBase" id="RU363090"/>
    </source>
</evidence>
<dbReference type="SUPFAM" id="SSF56104">
    <property type="entry name" value="SAICAR synthase-like"/>
    <property type="match status" value="1"/>
</dbReference>
<proteinExistence type="inferred from homology"/>
<evidence type="ECO:0000313" key="10">
    <source>
        <dbReference type="Proteomes" id="UP000597762"/>
    </source>
</evidence>
<keyword evidence="2 8" id="KW-0808">Transferase</keyword>
<comment type="similarity">
    <text evidence="1 8">Belongs to the inositol phosphokinase (IPK) family.</text>
</comment>
<dbReference type="InterPro" id="IPR038286">
    <property type="entry name" value="IPK_sf"/>
</dbReference>
<dbReference type="EC" id="2.7.-.-" evidence="8"/>
<evidence type="ECO:0000256" key="6">
    <source>
        <dbReference type="ARBA" id="ARBA00036164"/>
    </source>
</evidence>
<dbReference type="GO" id="GO:0032958">
    <property type="term" value="P:inositol phosphate biosynthetic process"/>
    <property type="evidence" value="ECO:0007669"/>
    <property type="project" value="InterPro"/>
</dbReference>
<dbReference type="Gene3D" id="3.30.470.160">
    <property type="entry name" value="Inositol polyphosphate kinase"/>
    <property type="match status" value="1"/>
</dbReference>
<evidence type="ECO:0000313" key="9">
    <source>
        <dbReference type="EMBL" id="CAE1329779.1"/>
    </source>
</evidence>
<keyword evidence="4 8" id="KW-0418">Kinase</keyword>
<dbReference type="PANTHER" id="PTHR12400:SF51">
    <property type="entry name" value="INOSITOL POLYPHOSPHATE MULTIKINASE"/>
    <property type="match status" value="1"/>
</dbReference>
<reference evidence="9" key="1">
    <citation type="submission" date="2021-01" db="EMBL/GenBank/DDBJ databases">
        <authorList>
            <person name="Li R."/>
            <person name="Bekaert M."/>
        </authorList>
    </citation>
    <scope>NUCLEOTIDE SEQUENCE</scope>
    <source>
        <strain evidence="9">Farmed</strain>
    </source>
</reference>
<accession>A0A812ETW4</accession>
<comment type="catalytic activity">
    <reaction evidence="7">
        <text>1D-myo-inositol 1,3,4,6-tetrakisphosphate + ATP = 1D-myo-inositol 1,3,4,5,6-pentakisphosphate + ADP + H(+)</text>
        <dbReference type="Rhea" id="RHEA:12717"/>
        <dbReference type="ChEBI" id="CHEBI:15378"/>
        <dbReference type="ChEBI" id="CHEBI:30616"/>
        <dbReference type="ChEBI" id="CHEBI:57660"/>
        <dbReference type="ChEBI" id="CHEBI:57733"/>
        <dbReference type="ChEBI" id="CHEBI:456216"/>
        <dbReference type="EC" id="2.7.1.140"/>
    </reaction>
</comment>
<evidence type="ECO:0000256" key="4">
    <source>
        <dbReference type="ARBA" id="ARBA00022777"/>
    </source>
</evidence>
<dbReference type="Proteomes" id="UP000597762">
    <property type="component" value="Unassembled WGS sequence"/>
</dbReference>
<dbReference type="GO" id="GO:0005634">
    <property type="term" value="C:nucleus"/>
    <property type="evidence" value="ECO:0007669"/>
    <property type="project" value="TreeGrafter"/>
</dbReference>
<dbReference type="OrthoDB" id="338650at2759"/>
<dbReference type="EMBL" id="CAHIKZ030005560">
    <property type="protein sequence ID" value="CAE1329779.1"/>
    <property type="molecule type" value="Genomic_DNA"/>
</dbReference>
<evidence type="ECO:0000256" key="7">
    <source>
        <dbReference type="ARBA" id="ARBA00036525"/>
    </source>
</evidence>
<comment type="caution">
    <text evidence="9">The sequence shown here is derived from an EMBL/GenBank/DDBJ whole genome shotgun (WGS) entry which is preliminary data.</text>
</comment>
<dbReference type="AlphaFoldDB" id="A0A812ETW4"/>
<dbReference type="GO" id="GO:0051765">
    <property type="term" value="F:inositol tetrakisphosphate kinase activity"/>
    <property type="evidence" value="ECO:0007669"/>
    <property type="project" value="TreeGrafter"/>
</dbReference>
<evidence type="ECO:0000256" key="1">
    <source>
        <dbReference type="ARBA" id="ARBA00007374"/>
    </source>
</evidence>
<dbReference type="InterPro" id="IPR005522">
    <property type="entry name" value="IPK"/>
</dbReference>
<dbReference type="PANTHER" id="PTHR12400">
    <property type="entry name" value="INOSITOL POLYPHOSPHATE KINASE"/>
    <property type="match status" value="1"/>
</dbReference>